<dbReference type="EMBL" id="CP139558">
    <property type="protein sequence ID" value="WPU91276.1"/>
    <property type="molecule type" value="Genomic_DNA"/>
</dbReference>
<dbReference type="RefSeq" id="WP_321560442.1">
    <property type="nucleotide sequence ID" value="NZ_CP139558.1"/>
</dbReference>
<keyword evidence="3" id="KW-1185">Reference proteome</keyword>
<dbReference type="InterPro" id="IPR024445">
    <property type="entry name" value="Tnp_ISXO2-like"/>
</dbReference>
<dbReference type="InterPro" id="IPR024442">
    <property type="entry name" value="Transposase_Zn_ribbon"/>
</dbReference>
<reference evidence="2 3" key="1">
    <citation type="submission" date="2023-11" db="EMBL/GenBank/DDBJ databases">
        <title>Analysis of the Genomes of Mucilaginibacter gossypii cycad 4 and M. sabulilitoris SNA2: microbes with the potential for plant growth promotion.</title>
        <authorList>
            <person name="Hirsch A.M."/>
            <person name="Humm E."/>
            <person name="Rubbi M."/>
            <person name="Del Vecchio G."/>
            <person name="Ha S.M."/>
            <person name="Pellegrini M."/>
            <person name="Gunsalus R.P."/>
        </authorList>
    </citation>
    <scope>NUCLEOTIDE SEQUENCE [LARGE SCALE GENOMIC DNA]</scope>
    <source>
        <strain evidence="2 3">SNA2</strain>
    </source>
</reference>
<protein>
    <submittedName>
        <fullName evidence="2">IS1595 family transposase</fullName>
    </submittedName>
</protein>
<feature type="domain" description="ISXO2-like transposase" evidence="1">
    <location>
        <begin position="132"/>
        <end position="280"/>
    </location>
</feature>
<dbReference type="Proteomes" id="UP001324380">
    <property type="component" value="Chromosome"/>
</dbReference>
<dbReference type="PANTHER" id="PTHR47163:SF2">
    <property type="entry name" value="SI:DKEY-17M8.2"/>
    <property type="match status" value="1"/>
</dbReference>
<dbReference type="Pfam" id="PF12762">
    <property type="entry name" value="DDE_Tnp_IS1595"/>
    <property type="match status" value="1"/>
</dbReference>
<evidence type="ECO:0000313" key="3">
    <source>
        <dbReference type="Proteomes" id="UP001324380"/>
    </source>
</evidence>
<evidence type="ECO:0000313" key="2">
    <source>
        <dbReference type="EMBL" id="WPU91276.1"/>
    </source>
</evidence>
<dbReference type="NCBIfam" id="NF033547">
    <property type="entry name" value="transpos_IS1595"/>
    <property type="match status" value="1"/>
</dbReference>
<organism evidence="2 3">
    <name type="scientific">Mucilaginibacter sabulilitoris</name>
    <dbReference type="NCBI Taxonomy" id="1173583"/>
    <lineage>
        <taxon>Bacteria</taxon>
        <taxon>Pseudomonadati</taxon>
        <taxon>Bacteroidota</taxon>
        <taxon>Sphingobacteriia</taxon>
        <taxon>Sphingobacteriales</taxon>
        <taxon>Sphingobacteriaceae</taxon>
        <taxon>Mucilaginibacter</taxon>
    </lineage>
</organism>
<sequence>MLQSTEFKTIIDVVTRFPNEKACHQYLASRRWSDGIMLCPHKDCENDTAYIFKDGIRYKCIACKRVYTAKTGTFMEASKLSTIKWFVAIYLFLHKKGISSIQLAKDVGVTQKTAWFMLGRLRLALGNQEEEQLDGTVEIDETFVGGKAIFKHKRKRIKYTPGRSWKDKTPVLGMLQRGGKVKAIVVPDVTMIHIRRSLDKYVKRGCNIMGDGYQGYKSIEMHYNVRSVDHAKGWYVDGDCHTNTIEGFWSQFKKGIKGVYHKTTPKHLQKYVDEFAFRYNYRNLGAQQQLDCVISKMECRLKYKELTAA</sequence>
<dbReference type="PANTHER" id="PTHR47163">
    <property type="entry name" value="DDE_TNP_IS1595 DOMAIN-CONTAINING PROTEIN"/>
    <property type="match status" value="1"/>
</dbReference>
<proteinExistence type="predicted"/>
<dbReference type="Pfam" id="PF12760">
    <property type="entry name" value="Zn_ribbon_IS1595"/>
    <property type="match status" value="1"/>
</dbReference>
<dbReference type="InterPro" id="IPR053164">
    <property type="entry name" value="IS1016-like_transposase"/>
</dbReference>
<name>A0ABZ0TEP4_9SPHI</name>
<evidence type="ECO:0000259" key="1">
    <source>
        <dbReference type="SMART" id="SM01126"/>
    </source>
</evidence>
<accession>A0ABZ0TEP4</accession>
<dbReference type="SMART" id="SM01126">
    <property type="entry name" value="DDE_Tnp_IS1595"/>
    <property type="match status" value="1"/>
</dbReference>
<gene>
    <name evidence="2" type="ORF">SNE25_18325</name>
</gene>